<keyword evidence="1" id="KW-0812">Transmembrane</keyword>
<organism evidence="2 3">
    <name type="scientific">Oryza sativa subsp. japonica</name>
    <name type="common">Rice</name>
    <dbReference type="NCBI Taxonomy" id="39947"/>
    <lineage>
        <taxon>Eukaryota</taxon>
        <taxon>Viridiplantae</taxon>
        <taxon>Streptophyta</taxon>
        <taxon>Embryophyta</taxon>
        <taxon>Tracheophyta</taxon>
        <taxon>Spermatophyta</taxon>
        <taxon>Magnoliopsida</taxon>
        <taxon>Liliopsida</taxon>
        <taxon>Poales</taxon>
        <taxon>Poaceae</taxon>
        <taxon>BOP clade</taxon>
        <taxon>Oryzoideae</taxon>
        <taxon>Oryzeae</taxon>
        <taxon>Oryzinae</taxon>
        <taxon>Oryza</taxon>
        <taxon>Oryza sativa</taxon>
    </lineage>
</organism>
<evidence type="ECO:0000256" key="1">
    <source>
        <dbReference type="SAM" id="Phobius"/>
    </source>
</evidence>
<keyword evidence="1" id="KW-1133">Transmembrane helix</keyword>
<accession>Q6K909</accession>
<evidence type="ECO:0000313" key="2">
    <source>
        <dbReference type="EMBL" id="BAD21624.1"/>
    </source>
</evidence>
<dbReference type="AlphaFoldDB" id="Q6K909"/>
<evidence type="ECO:0000313" key="3">
    <source>
        <dbReference type="Proteomes" id="UP000000763"/>
    </source>
</evidence>
<dbReference type="Proteomes" id="UP000000763">
    <property type="component" value="Chromosome 2"/>
</dbReference>
<feature type="transmembrane region" description="Helical" evidence="1">
    <location>
        <begin position="66"/>
        <end position="85"/>
    </location>
</feature>
<reference evidence="3" key="1">
    <citation type="journal article" date="2005" name="Nature">
        <title>The map-based sequence of the rice genome.</title>
        <authorList>
            <consortium name="International rice genome sequencing project (IRGSP)"/>
            <person name="Matsumoto T."/>
            <person name="Wu J."/>
            <person name="Kanamori H."/>
            <person name="Katayose Y."/>
            <person name="Fujisawa M."/>
            <person name="Namiki N."/>
            <person name="Mizuno H."/>
            <person name="Yamamoto K."/>
            <person name="Antonio B.A."/>
            <person name="Baba T."/>
            <person name="Sakata K."/>
            <person name="Nagamura Y."/>
            <person name="Aoki H."/>
            <person name="Arikawa K."/>
            <person name="Arita K."/>
            <person name="Bito T."/>
            <person name="Chiden Y."/>
            <person name="Fujitsuka N."/>
            <person name="Fukunaka R."/>
            <person name="Hamada M."/>
            <person name="Harada C."/>
            <person name="Hayashi A."/>
            <person name="Hijishita S."/>
            <person name="Honda M."/>
            <person name="Hosokawa S."/>
            <person name="Ichikawa Y."/>
            <person name="Idonuma A."/>
            <person name="Iijima M."/>
            <person name="Ikeda M."/>
            <person name="Ikeno M."/>
            <person name="Ito K."/>
            <person name="Ito S."/>
            <person name="Ito T."/>
            <person name="Ito Y."/>
            <person name="Ito Y."/>
            <person name="Iwabuchi A."/>
            <person name="Kamiya K."/>
            <person name="Karasawa W."/>
            <person name="Kurita K."/>
            <person name="Katagiri S."/>
            <person name="Kikuta A."/>
            <person name="Kobayashi H."/>
            <person name="Kobayashi N."/>
            <person name="Machita K."/>
            <person name="Maehara T."/>
            <person name="Masukawa M."/>
            <person name="Mizubayashi T."/>
            <person name="Mukai Y."/>
            <person name="Nagasaki H."/>
            <person name="Nagata Y."/>
            <person name="Naito S."/>
            <person name="Nakashima M."/>
            <person name="Nakama Y."/>
            <person name="Nakamichi Y."/>
            <person name="Nakamura M."/>
            <person name="Meguro A."/>
            <person name="Negishi M."/>
            <person name="Ohta I."/>
            <person name="Ohta T."/>
            <person name="Okamoto M."/>
            <person name="Ono N."/>
            <person name="Saji S."/>
            <person name="Sakaguchi M."/>
            <person name="Sakai K."/>
            <person name="Shibata M."/>
            <person name="Shimokawa T."/>
            <person name="Song J."/>
            <person name="Takazaki Y."/>
            <person name="Terasawa K."/>
            <person name="Tsugane M."/>
            <person name="Tsuji K."/>
            <person name="Ueda S."/>
            <person name="Waki K."/>
            <person name="Yamagata H."/>
            <person name="Yamamoto M."/>
            <person name="Yamamoto S."/>
            <person name="Yamane H."/>
            <person name="Yoshiki S."/>
            <person name="Yoshihara R."/>
            <person name="Yukawa K."/>
            <person name="Zhong H."/>
            <person name="Yano M."/>
            <person name="Yuan Q."/>
            <person name="Ouyang S."/>
            <person name="Liu J."/>
            <person name="Jones K.M."/>
            <person name="Gansberger K."/>
            <person name="Moffat K."/>
            <person name="Hill J."/>
            <person name="Bera J."/>
            <person name="Fadrosh D."/>
            <person name="Jin S."/>
            <person name="Johri S."/>
            <person name="Kim M."/>
            <person name="Overton L."/>
            <person name="Reardon M."/>
            <person name="Tsitrin T."/>
            <person name="Vuong H."/>
            <person name="Weaver B."/>
            <person name="Ciecko A."/>
            <person name="Tallon L."/>
            <person name="Jackson J."/>
            <person name="Pai G."/>
            <person name="Aken S.V."/>
            <person name="Utterback T."/>
            <person name="Reidmuller S."/>
            <person name="Feldblyum T."/>
            <person name="Hsiao J."/>
            <person name="Zismann V."/>
            <person name="Iobst S."/>
            <person name="de Vazeille A.R."/>
            <person name="Buell C.R."/>
            <person name="Ying K."/>
            <person name="Li Y."/>
            <person name="Lu T."/>
            <person name="Huang Y."/>
            <person name="Zhao Q."/>
            <person name="Feng Q."/>
            <person name="Zhang L."/>
            <person name="Zhu J."/>
            <person name="Weng Q."/>
            <person name="Mu J."/>
            <person name="Lu Y."/>
            <person name="Fan D."/>
            <person name="Liu Y."/>
            <person name="Guan J."/>
            <person name="Zhang Y."/>
            <person name="Yu S."/>
            <person name="Liu X."/>
            <person name="Zhang Y."/>
            <person name="Hong G."/>
            <person name="Han B."/>
            <person name="Choisne N."/>
            <person name="Demange N."/>
            <person name="Orjeda G."/>
            <person name="Samain S."/>
            <person name="Cattolico L."/>
            <person name="Pelletier E."/>
            <person name="Couloux A."/>
            <person name="Segurens B."/>
            <person name="Wincker P."/>
            <person name="D'Hont A."/>
            <person name="Scarpelli C."/>
            <person name="Weissenbach J."/>
            <person name="Salanoubat M."/>
            <person name="Quetier F."/>
            <person name="Yu Y."/>
            <person name="Kim H.R."/>
            <person name="Rambo T."/>
            <person name="Currie J."/>
            <person name="Collura K."/>
            <person name="Luo M."/>
            <person name="Yang T."/>
            <person name="Ammiraju J.S.S."/>
            <person name="Engler F."/>
            <person name="Soderlund C."/>
            <person name="Wing R.A."/>
            <person name="Palmer L.E."/>
            <person name="de la Bastide M."/>
            <person name="Spiegel L."/>
            <person name="Nascimento L."/>
            <person name="Zutavern T."/>
            <person name="O'Shaughnessy A."/>
            <person name="Dike S."/>
            <person name="Dedhia N."/>
            <person name="Preston R."/>
            <person name="Balija V."/>
            <person name="McCombie W.R."/>
            <person name="Chow T."/>
            <person name="Chen H."/>
            <person name="Chung M."/>
            <person name="Chen C."/>
            <person name="Shaw J."/>
            <person name="Wu H."/>
            <person name="Hsiao K."/>
            <person name="Chao Y."/>
            <person name="Chu M."/>
            <person name="Cheng C."/>
            <person name="Hour A."/>
            <person name="Lee P."/>
            <person name="Lin S."/>
            <person name="Lin Y."/>
            <person name="Liou J."/>
            <person name="Liu S."/>
            <person name="Hsing Y."/>
            <person name="Raghuvanshi S."/>
            <person name="Mohanty A."/>
            <person name="Bharti A.K."/>
            <person name="Gaur A."/>
            <person name="Gupta V."/>
            <person name="Kumar D."/>
            <person name="Ravi V."/>
            <person name="Vij S."/>
            <person name="Kapur A."/>
            <person name="Khurana P."/>
            <person name="Khurana P."/>
            <person name="Khurana J.P."/>
            <person name="Tyagi A.K."/>
            <person name="Gaikwad K."/>
            <person name="Singh A."/>
            <person name="Dalal V."/>
            <person name="Srivastava S."/>
            <person name="Dixit A."/>
            <person name="Pal A.K."/>
            <person name="Ghazi I.A."/>
            <person name="Yadav M."/>
            <person name="Pandit A."/>
            <person name="Bhargava A."/>
            <person name="Sureshbabu K."/>
            <person name="Batra K."/>
            <person name="Sharma T.R."/>
            <person name="Mohapatra T."/>
            <person name="Singh N.K."/>
            <person name="Messing J."/>
            <person name="Nelson A.B."/>
            <person name="Fuks G."/>
            <person name="Kavchok S."/>
            <person name="Keizer G."/>
            <person name="Linton E."/>
            <person name="Llaca V."/>
            <person name="Song R."/>
            <person name="Tanyolac B."/>
            <person name="Young S."/>
            <person name="Ho-Il K."/>
            <person name="Hahn J.H."/>
            <person name="Sangsakoo G."/>
            <person name="Vanavichit A."/>
            <person name="de Mattos Luiz.A.T."/>
            <person name="Zimmer P.D."/>
            <person name="Malone G."/>
            <person name="Dellagostin O."/>
            <person name="de Oliveira A.C."/>
            <person name="Bevan M."/>
            <person name="Bancroft I."/>
            <person name="Minx P."/>
            <person name="Cordum H."/>
            <person name="Wilson R."/>
            <person name="Cheng Z."/>
            <person name="Jin W."/>
            <person name="Jiang J."/>
            <person name="Leong S.A."/>
            <person name="Iwama H."/>
            <person name="Gojobori T."/>
            <person name="Itoh T."/>
            <person name="Niimura Y."/>
            <person name="Fujii Y."/>
            <person name="Habara T."/>
            <person name="Sakai H."/>
            <person name="Sato Y."/>
            <person name="Wilson G."/>
            <person name="Kumar K."/>
            <person name="McCouch S."/>
            <person name="Juretic N."/>
            <person name="Hoen D."/>
            <person name="Wright S."/>
            <person name="Bruskiewich R."/>
            <person name="Bureau T."/>
            <person name="Miyao A."/>
            <person name="Hirochika H."/>
            <person name="Nishikawa T."/>
            <person name="Kadowaki K."/>
            <person name="Sugiura M."/>
            <person name="Burr B."/>
            <person name="Sasaki T."/>
        </authorList>
    </citation>
    <scope>NUCLEOTIDE SEQUENCE [LARGE SCALE GENOMIC DNA]</scope>
    <source>
        <strain evidence="3">cv. Nipponbare</strain>
    </source>
</reference>
<keyword evidence="1" id="KW-0472">Membrane</keyword>
<reference evidence="3" key="2">
    <citation type="journal article" date="2008" name="Nucleic Acids Res.">
        <title>The rice annotation project database (RAP-DB): 2008 update.</title>
        <authorList>
            <consortium name="The rice annotation project (RAP)"/>
        </authorList>
    </citation>
    <scope>GENOME REANNOTATION</scope>
    <source>
        <strain evidence="3">cv. Nipponbare</strain>
    </source>
</reference>
<sequence>MKFNQGKERPNGRGVHQKFPTIFLTCLSTLKCSDMRHGLYIHCSSHNCSVLRCKVINLQRQSKMRFLGLLSLVALIFLLSFRSLIHQQVLVGEGAAASGFLHGSGDDGRRQHAREWEEERKKMRWFMVRDYAHARRHEPRNNRLDP</sequence>
<name>Q6K909_ORYSJ</name>
<gene>
    <name evidence="2" type="primary">OJ1568_B05.14</name>
</gene>
<dbReference type="EMBL" id="AP004092">
    <property type="protein sequence ID" value="BAD21624.1"/>
    <property type="molecule type" value="Genomic_DNA"/>
</dbReference>
<protein>
    <submittedName>
        <fullName evidence="2">Uncharacterized protein</fullName>
    </submittedName>
</protein>
<proteinExistence type="predicted"/>